<dbReference type="Gene3D" id="1.10.357.10">
    <property type="entry name" value="Tetracycline Repressor, domain 2"/>
    <property type="match status" value="1"/>
</dbReference>
<name>A0ABZ2LIC3_9BACT</name>
<feature type="compositionally biased region" description="Polar residues" evidence="5">
    <location>
        <begin position="1"/>
        <end position="23"/>
    </location>
</feature>
<evidence type="ECO:0000256" key="4">
    <source>
        <dbReference type="PROSITE-ProRule" id="PRU00335"/>
    </source>
</evidence>
<accession>A0ABZ2LIC3</accession>
<dbReference type="EMBL" id="CP089983">
    <property type="protein sequence ID" value="WXB10698.1"/>
    <property type="molecule type" value="Genomic_DNA"/>
</dbReference>
<dbReference type="InterPro" id="IPR001647">
    <property type="entry name" value="HTH_TetR"/>
</dbReference>
<reference evidence="7" key="1">
    <citation type="submission" date="2021-12" db="EMBL/GenBank/DDBJ databases">
        <title>Discovery of the Pendulisporaceae a myxobacterial family with distinct sporulation behavior and unique specialized metabolism.</title>
        <authorList>
            <person name="Garcia R."/>
            <person name="Popoff A."/>
            <person name="Bader C.D."/>
            <person name="Loehr J."/>
            <person name="Walesch S."/>
            <person name="Walt C."/>
            <person name="Boldt J."/>
            <person name="Bunk B."/>
            <person name="Haeckl F.J.F.P.J."/>
            <person name="Gunesch A.P."/>
            <person name="Birkelbach J."/>
            <person name="Nuebel U."/>
            <person name="Pietschmann T."/>
            <person name="Bach T."/>
            <person name="Mueller R."/>
        </authorList>
    </citation>
    <scope>NUCLEOTIDE SEQUENCE</scope>
    <source>
        <strain evidence="7">MSr11367</strain>
    </source>
</reference>
<dbReference type="PROSITE" id="PS50977">
    <property type="entry name" value="HTH_TETR_2"/>
    <property type="match status" value="1"/>
</dbReference>
<dbReference type="InterPro" id="IPR050109">
    <property type="entry name" value="HTH-type_TetR-like_transc_reg"/>
</dbReference>
<dbReference type="PRINTS" id="PR00455">
    <property type="entry name" value="HTHTETR"/>
</dbReference>
<feature type="domain" description="HTH tetR-type" evidence="6">
    <location>
        <begin position="33"/>
        <end position="93"/>
    </location>
</feature>
<gene>
    <name evidence="7" type="ORF">LVJ94_10025</name>
</gene>
<dbReference type="SUPFAM" id="SSF46689">
    <property type="entry name" value="Homeodomain-like"/>
    <property type="match status" value="1"/>
</dbReference>
<dbReference type="RefSeq" id="WP_394840374.1">
    <property type="nucleotide sequence ID" value="NZ_CP089929.1"/>
</dbReference>
<dbReference type="Gene3D" id="1.10.10.60">
    <property type="entry name" value="Homeodomain-like"/>
    <property type="match status" value="1"/>
</dbReference>
<dbReference type="InterPro" id="IPR009057">
    <property type="entry name" value="Homeodomain-like_sf"/>
</dbReference>
<organism evidence="7 8">
    <name type="scientific">Pendulispora rubella</name>
    <dbReference type="NCBI Taxonomy" id="2741070"/>
    <lineage>
        <taxon>Bacteria</taxon>
        <taxon>Pseudomonadati</taxon>
        <taxon>Myxococcota</taxon>
        <taxon>Myxococcia</taxon>
        <taxon>Myxococcales</taxon>
        <taxon>Sorangiineae</taxon>
        <taxon>Pendulisporaceae</taxon>
        <taxon>Pendulispora</taxon>
    </lineage>
</organism>
<keyword evidence="3" id="KW-0804">Transcription</keyword>
<sequence length="233" mass="25944">MGLGSPKSSGLQVVNPRSSNAMRTSRLRSRLREATAMAILDATEEVMSEAGVESFSLNAVAARAGIAVGTIYNHFRDRDELIRQLFTTRRAQMFAEVDSVLKEAQKLPFREKLTAFVQAVLQHFENRHDFLSIVLQTEHLRLQCLDRIDPAERSALLKIEQQAADIVKLGLKEKALRPEAADLYPALLMGVVRAILLDRLESPAARPVSEEAERVVDLFLRGAGAVPRTRSRT</sequence>
<dbReference type="Proteomes" id="UP001374803">
    <property type="component" value="Chromosome"/>
</dbReference>
<keyword evidence="2 4" id="KW-0238">DNA-binding</keyword>
<proteinExistence type="predicted"/>
<dbReference type="InterPro" id="IPR036271">
    <property type="entry name" value="Tet_transcr_reg_TetR-rel_C_sf"/>
</dbReference>
<dbReference type="PANTHER" id="PTHR30055:SF234">
    <property type="entry name" value="HTH-TYPE TRANSCRIPTIONAL REGULATOR BETI"/>
    <property type="match status" value="1"/>
</dbReference>
<keyword evidence="1" id="KW-0805">Transcription regulation</keyword>
<evidence type="ECO:0000313" key="8">
    <source>
        <dbReference type="Proteomes" id="UP001374803"/>
    </source>
</evidence>
<evidence type="ECO:0000256" key="5">
    <source>
        <dbReference type="SAM" id="MobiDB-lite"/>
    </source>
</evidence>
<evidence type="ECO:0000259" key="6">
    <source>
        <dbReference type="PROSITE" id="PS50977"/>
    </source>
</evidence>
<keyword evidence="8" id="KW-1185">Reference proteome</keyword>
<dbReference type="PANTHER" id="PTHR30055">
    <property type="entry name" value="HTH-TYPE TRANSCRIPTIONAL REGULATOR RUTR"/>
    <property type="match status" value="1"/>
</dbReference>
<dbReference type="SUPFAM" id="SSF48498">
    <property type="entry name" value="Tetracyclin repressor-like, C-terminal domain"/>
    <property type="match status" value="1"/>
</dbReference>
<feature type="DNA-binding region" description="H-T-H motif" evidence="4">
    <location>
        <begin position="56"/>
        <end position="75"/>
    </location>
</feature>
<feature type="region of interest" description="Disordered" evidence="5">
    <location>
        <begin position="1"/>
        <end position="25"/>
    </location>
</feature>
<evidence type="ECO:0000256" key="2">
    <source>
        <dbReference type="ARBA" id="ARBA00023125"/>
    </source>
</evidence>
<evidence type="ECO:0000313" key="7">
    <source>
        <dbReference type="EMBL" id="WXB10698.1"/>
    </source>
</evidence>
<evidence type="ECO:0000256" key="3">
    <source>
        <dbReference type="ARBA" id="ARBA00023163"/>
    </source>
</evidence>
<dbReference type="Pfam" id="PF00440">
    <property type="entry name" value="TetR_N"/>
    <property type="match status" value="1"/>
</dbReference>
<protein>
    <submittedName>
        <fullName evidence="7">TetR/AcrR family transcriptional regulator</fullName>
    </submittedName>
</protein>
<evidence type="ECO:0000256" key="1">
    <source>
        <dbReference type="ARBA" id="ARBA00023015"/>
    </source>
</evidence>